<feature type="compositionally biased region" description="Low complexity" evidence="6">
    <location>
        <begin position="594"/>
        <end position="607"/>
    </location>
</feature>
<dbReference type="GO" id="GO:0005615">
    <property type="term" value="C:extracellular space"/>
    <property type="evidence" value="ECO:0007669"/>
    <property type="project" value="TreeGrafter"/>
</dbReference>
<reference evidence="8" key="2">
    <citation type="submission" date="2025-08" db="UniProtKB">
        <authorList>
            <consortium name="Ensembl"/>
        </authorList>
    </citation>
    <scope>IDENTIFICATION</scope>
</reference>
<dbReference type="Gene3D" id="2.60.120.200">
    <property type="match status" value="1"/>
</dbReference>
<dbReference type="InterPro" id="IPR008160">
    <property type="entry name" value="Collagen"/>
</dbReference>
<comment type="subcellular location">
    <subcellularLocation>
        <location evidence="1">Secreted</location>
        <location evidence="1">Extracellular space</location>
        <location evidence="1">Extracellular matrix</location>
    </subcellularLocation>
</comment>
<dbReference type="InParanoid" id="A0A673BLZ2"/>
<dbReference type="SUPFAM" id="SSF49899">
    <property type="entry name" value="Concanavalin A-like lectins/glucanases"/>
    <property type="match status" value="1"/>
</dbReference>
<feature type="compositionally biased region" description="Low complexity" evidence="6">
    <location>
        <begin position="387"/>
        <end position="401"/>
    </location>
</feature>
<organism evidence="8 9">
    <name type="scientific">Sphaeramia orbicularis</name>
    <name type="common">orbiculate cardinalfish</name>
    <dbReference type="NCBI Taxonomy" id="375764"/>
    <lineage>
        <taxon>Eukaryota</taxon>
        <taxon>Metazoa</taxon>
        <taxon>Chordata</taxon>
        <taxon>Craniata</taxon>
        <taxon>Vertebrata</taxon>
        <taxon>Euteleostomi</taxon>
        <taxon>Actinopterygii</taxon>
        <taxon>Neopterygii</taxon>
        <taxon>Teleostei</taxon>
        <taxon>Neoteleostei</taxon>
        <taxon>Acanthomorphata</taxon>
        <taxon>Gobiaria</taxon>
        <taxon>Kurtiformes</taxon>
        <taxon>Apogonoidei</taxon>
        <taxon>Apogonidae</taxon>
        <taxon>Apogoninae</taxon>
        <taxon>Sphaeramia</taxon>
    </lineage>
</organism>
<keyword evidence="5" id="KW-0677">Repeat</keyword>
<feature type="compositionally biased region" description="Basic and acidic residues" evidence="6">
    <location>
        <begin position="609"/>
        <end position="618"/>
    </location>
</feature>
<protein>
    <submittedName>
        <fullName evidence="8">Collagen, type IX, alpha 1b</fullName>
    </submittedName>
</protein>
<feature type="region of interest" description="Disordered" evidence="6">
    <location>
        <begin position="387"/>
        <end position="461"/>
    </location>
</feature>
<accession>A0A673BLZ2</accession>
<name>A0A673BLZ2_9TELE</name>
<sequence length="701" mass="71475">RFSSQVGIHMEQQAMCPRIRSTLKPHSLNGFASNPSIPESSGFYIMSQFHIAELARRGTVKKIAGSSSQHVAYEIGPAFNFRINTRSAYPLGLPQEFAFVTVLRMSGSTINKNWNIWQMQDANGDEQMSVRLKGESESLEFSFRGLDTVTQTVMFSPLPFLFNHQWHTVLLDVRRMSVTLFVDCVMIGSHKVPLRQKVSLDGFTLIGKLKDNPVMAVPGPDGDAGKPGSTGLPGIPGNDLFCDLFISNILLLCVYVIVVQCPNSCPPGTPGHPGLPGMKVSRKGEEGDQGVLGEVGAQGPTGPQGIRGATGMMGPKGEMVSGFVVSKPMIPSGSQGPRGITGLPGPKGEAGLPGVDGREGIPGMPGAKGSIGKAGVPGEVGLQGLPGLPGVPGPKGLSGPKGDAGQPGLPGTMGSAGKPGERGEQGEVGPVGPIGEPGPKGDPGLPGLPGPPGLPGVKGERVRKHSNTIQIKDYVFCFFFLQESIVGNPGEVGRRGPEGSRGQPGIEGPPGSPGPRGMQGNRGPPGSRGSQGPAVSHLHVSVLFCPTEQLAQLAASLRRPESGVAGLPGKPGPPGPPGPPGDNGFPGQAGSRGLPGLKGPPGQLGLKGPKGEMGDRGSRGPTVRGPKGQPGPPGLPGEPGKPGYGQDGRDGQRGPPGVPGQPGVPGPPGSAGPNGYCDPSACNLPSGAAQQSLDVKGPAGN</sequence>
<keyword evidence="4" id="KW-0732">Signal</keyword>
<evidence type="ECO:0000259" key="7">
    <source>
        <dbReference type="SMART" id="SM00210"/>
    </source>
</evidence>
<feature type="compositionally biased region" description="Pro residues" evidence="6">
    <location>
        <begin position="570"/>
        <end position="580"/>
    </location>
</feature>
<dbReference type="SMART" id="SM00210">
    <property type="entry name" value="TSPN"/>
    <property type="match status" value="1"/>
</dbReference>
<evidence type="ECO:0000313" key="8">
    <source>
        <dbReference type="Ensembl" id="ENSSORP00005043736.1"/>
    </source>
</evidence>
<evidence type="ECO:0000313" key="9">
    <source>
        <dbReference type="Proteomes" id="UP000472271"/>
    </source>
</evidence>
<feature type="region of interest" description="Disordered" evidence="6">
    <location>
        <begin position="487"/>
        <end position="534"/>
    </location>
</feature>
<keyword evidence="3" id="KW-0272">Extracellular matrix</keyword>
<reference evidence="8" key="1">
    <citation type="submission" date="2019-06" db="EMBL/GenBank/DDBJ databases">
        <authorList>
            <consortium name="Wellcome Sanger Institute Data Sharing"/>
        </authorList>
    </citation>
    <scope>NUCLEOTIDE SEQUENCE [LARGE SCALE GENOMIC DNA]</scope>
</reference>
<dbReference type="InterPro" id="IPR013320">
    <property type="entry name" value="ConA-like_dom_sf"/>
</dbReference>
<feature type="region of interest" description="Disordered" evidence="6">
    <location>
        <begin position="555"/>
        <end position="701"/>
    </location>
</feature>
<dbReference type="PANTHER" id="PTHR24023:SF1082">
    <property type="entry name" value="COLLAGEN TRIPLE HELIX REPEAT"/>
    <property type="match status" value="1"/>
</dbReference>
<feature type="compositionally biased region" description="Low complexity" evidence="6">
    <location>
        <begin position="515"/>
        <end position="532"/>
    </location>
</feature>
<evidence type="ECO:0000256" key="2">
    <source>
        <dbReference type="ARBA" id="ARBA00022525"/>
    </source>
</evidence>
<dbReference type="InterPro" id="IPR048287">
    <property type="entry name" value="TSPN-like_N"/>
</dbReference>
<feature type="compositionally biased region" description="Pro residues" evidence="6">
    <location>
        <begin position="656"/>
        <end position="670"/>
    </location>
</feature>
<dbReference type="GO" id="GO:0031012">
    <property type="term" value="C:extracellular matrix"/>
    <property type="evidence" value="ECO:0007669"/>
    <property type="project" value="TreeGrafter"/>
</dbReference>
<keyword evidence="2" id="KW-0964">Secreted</keyword>
<dbReference type="Proteomes" id="UP000472271">
    <property type="component" value="Chromosome 15"/>
</dbReference>
<evidence type="ECO:0000256" key="1">
    <source>
        <dbReference type="ARBA" id="ARBA00004498"/>
    </source>
</evidence>
<reference evidence="8" key="3">
    <citation type="submission" date="2025-09" db="UniProtKB">
        <authorList>
            <consortium name="Ensembl"/>
        </authorList>
    </citation>
    <scope>IDENTIFICATION</scope>
</reference>
<feature type="region of interest" description="Disordered" evidence="6">
    <location>
        <begin position="266"/>
        <end position="287"/>
    </location>
</feature>
<dbReference type="AlphaFoldDB" id="A0A673BLZ2"/>
<dbReference type="Gene3D" id="1.20.5.320">
    <property type="entry name" value="6-Phosphogluconate Dehydrogenase, domain 3"/>
    <property type="match status" value="1"/>
</dbReference>
<dbReference type="PANTHER" id="PTHR24023">
    <property type="entry name" value="COLLAGEN ALPHA"/>
    <property type="match status" value="1"/>
</dbReference>
<dbReference type="Pfam" id="PF01391">
    <property type="entry name" value="Collagen"/>
    <property type="match status" value="5"/>
</dbReference>
<evidence type="ECO:0000256" key="4">
    <source>
        <dbReference type="ARBA" id="ARBA00022729"/>
    </source>
</evidence>
<proteinExistence type="predicted"/>
<keyword evidence="9" id="KW-1185">Reference proteome</keyword>
<dbReference type="InterPro" id="IPR050149">
    <property type="entry name" value="Collagen_superfamily"/>
</dbReference>
<feature type="domain" description="Thrombospondin-like N-terminal" evidence="7">
    <location>
        <begin position="36"/>
        <end position="220"/>
    </location>
</feature>
<evidence type="ECO:0000256" key="6">
    <source>
        <dbReference type="SAM" id="MobiDB-lite"/>
    </source>
</evidence>
<evidence type="ECO:0000256" key="3">
    <source>
        <dbReference type="ARBA" id="ARBA00022530"/>
    </source>
</evidence>
<evidence type="ECO:0000256" key="5">
    <source>
        <dbReference type="ARBA" id="ARBA00022737"/>
    </source>
</evidence>
<dbReference type="Ensembl" id="ENSSORT00005044847.1">
    <property type="protein sequence ID" value="ENSSORP00005043736.1"/>
    <property type="gene ID" value="ENSSORG00005020189.1"/>
</dbReference>